<accession>A0A6A6ZK59</accession>
<keyword evidence="3" id="KW-1185">Reference proteome</keyword>
<evidence type="ECO:0000313" key="2">
    <source>
        <dbReference type="EMBL" id="KAF2821268.1"/>
    </source>
</evidence>
<proteinExistence type="predicted"/>
<reference evidence="2" key="1">
    <citation type="journal article" date="2020" name="Stud. Mycol.">
        <title>101 Dothideomycetes genomes: a test case for predicting lifestyles and emergence of pathogens.</title>
        <authorList>
            <person name="Haridas S."/>
            <person name="Albert R."/>
            <person name="Binder M."/>
            <person name="Bloem J."/>
            <person name="Labutti K."/>
            <person name="Salamov A."/>
            <person name="Andreopoulos B."/>
            <person name="Baker S."/>
            <person name="Barry K."/>
            <person name="Bills G."/>
            <person name="Bluhm B."/>
            <person name="Cannon C."/>
            <person name="Castanera R."/>
            <person name="Culley D."/>
            <person name="Daum C."/>
            <person name="Ezra D."/>
            <person name="Gonzalez J."/>
            <person name="Henrissat B."/>
            <person name="Kuo A."/>
            <person name="Liang C."/>
            <person name="Lipzen A."/>
            <person name="Lutzoni F."/>
            <person name="Magnuson J."/>
            <person name="Mondo S."/>
            <person name="Nolan M."/>
            <person name="Ohm R."/>
            <person name="Pangilinan J."/>
            <person name="Park H.-J."/>
            <person name="Ramirez L."/>
            <person name="Alfaro M."/>
            <person name="Sun H."/>
            <person name="Tritt A."/>
            <person name="Yoshinaga Y."/>
            <person name="Zwiers L.-H."/>
            <person name="Turgeon B."/>
            <person name="Goodwin S."/>
            <person name="Spatafora J."/>
            <person name="Crous P."/>
            <person name="Grigoriev I."/>
        </authorList>
    </citation>
    <scope>NUCLEOTIDE SEQUENCE</scope>
    <source>
        <strain evidence="2">CBS 113818</strain>
    </source>
</reference>
<dbReference type="EMBL" id="MU006238">
    <property type="protein sequence ID" value="KAF2821268.1"/>
    <property type="molecule type" value="Genomic_DNA"/>
</dbReference>
<gene>
    <name evidence="2" type="ORF">CC86DRAFT_411565</name>
</gene>
<evidence type="ECO:0000313" key="3">
    <source>
        <dbReference type="Proteomes" id="UP000799424"/>
    </source>
</evidence>
<sequence length="363" mass="39733">MAKVPVTKKAVGVGTIKAHVKRTGAQQTVMIQRPSVPRIGKRNRENSERIFGRNFPSHRLRFPHTGNITAAEQIVFLTESGLRSRSFPKYSCKNNSVGTAMRGIMREHGHQNWTITGYKSGRFQATKLAPNNLILSGFTLYCEDFPSKISNAEGRIGNVLLEALAIDVTRFPGGDDALDLTHCAIWSVNNPGSGFLYPRDFQWLTAQLDGPPPVLRVNQDHAAFARWKEAKKAWKRAAEKARKRLDNGDKLSHSLMTKETKDGQTTAERVAQAELDGRIKAPIPIATVVRREITVNTARVPKSDADPTAVAVTQYLASFPPPLPPVPLISVGPQPLYISPQSGPSSDPGGAANLDSLSDEDTE</sequence>
<evidence type="ECO:0000256" key="1">
    <source>
        <dbReference type="SAM" id="MobiDB-lite"/>
    </source>
</evidence>
<feature type="region of interest" description="Disordered" evidence="1">
    <location>
        <begin position="327"/>
        <end position="363"/>
    </location>
</feature>
<protein>
    <submittedName>
        <fullName evidence="2">Uncharacterized protein</fullName>
    </submittedName>
</protein>
<dbReference type="OrthoDB" id="3675232at2759"/>
<organism evidence="2 3">
    <name type="scientific">Ophiobolus disseminans</name>
    <dbReference type="NCBI Taxonomy" id="1469910"/>
    <lineage>
        <taxon>Eukaryota</taxon>
        <taxon>Fungi</taxon>
        <taxon>Dikarya</taxon>
        <taxon>Ascomycota</taxon>
        <taxon>Pezizomycotina</taxon>
        <taxon>Dothideomycetes</taxon>
        <taxon>Pleosporomycetidae</taxon>
        <taxon>Pleosporales</taxon>
        <taxon>Pleosporineae</taxon>
        <taxon>Phaeosphaeriaceae</taxon>
        <taxon>Ophiobolus</taxon>
    </lineage>
</organism>
<dbReference type="AlphaFoldDB" id="A0A6A6ZK59"/>
<name>A0A6A6ZK59_9PLEO</name>
<dbReference type="Proteomes" id="UP000799424">
    <property type="component" value="Unassembled WGS sequence"/>
</dbReference>
<feature type="compositionally biased region" description="Low complexity" evidence="1">
    <location>
        <begin position="339"/>
        <end position="350"/>
    </location>
</feature>